<dbReference type="GeneID" id="140006869"/>
<accession>A0ABM4UEC7</accession>
<dbReference type="Proteomes" id="UP001652660">
    <property type="component" value="Chromosome 5e"/>
</dbReference>
<dbReference type="RefSeq" id="XP_071905640.1">
    <property type="nucleotide sequence ID" value="XM_072049539.1"/>
</dbReference>
<dbReference type="PANTHER" id="PTHR31374">
    <property type="entry name" value="AUXIN-INDUCED PROTEIN-LIKE-RELATED"/>
    <property type="match status" value="1"/>
</dbReference>
<keyword evidence="2" id="KW-1185">Reference proteome</keyword>
<reference evidence="3" key="1">
    <citation type="submission" date="2025-08" db="UniProtKB">
        <authorList>
            <consortium name="RefSeq"/>
        </authorList>
    </citation>
    <scope>IDENTIFICATION</scope>
    <source>
        <tissue evidence="3">Leaves</tissue>
    </source>
</reference>
<sequence length="143" mass="16270">MVYVVDVDSNVVDVFRNSFDAHLTCESGPPFDSKKMRANNQIRRSKMKRRDKSSSPIYRRLRSTNEAEVEGSVRKGQVPVLVGTNNEGLERLIVPIQLINHPSLARLLDESAKELGYNQQGLLRILCDVEKFKEVLDSISKRL</sequence>
<gene>
    <name evidence="3" type="primary">LOC140006869</name>
</gene>
<evidence type="ECO:0000313" key="2">
    <source>
        <dbReference type="Proteomes" id="UP001652660"/>
    </source>
</evidence>
<proteinExistence type="inferred from homology"/>
<evidence type="ECO:0000256" key="1">
    <source>
        <dbReference type="ARBA" id="ARBA00006974"/>
    </source>
</evidence>
<dbReference type="Pfam" id="PF02519">
    <property type="entry name" value="Auxin_inducible"/>
    <property type="match status" value="1"/>
</dbReference>
<organism evidence="2 3">
    <name type="scientific">Coffea arabica</name>
    <name type="common">Arabian coffee</name>
    <dbReference type="NCBI Taxonomy" id="13443"/>
    <lineage>
        <taxon>Eukaryota</taxon>
        <taxon>Viridiplantae</taxon>
        <taxon>Streptophyta</taxon>
        <taxon>Embryophyta</taxon>
        <taxon>Tracheophyta</taxon>
        <taxon>Spermatophyta</taxon>
        <taxon>Magnoliopsida</taxon>
        <taxon>eudicotyledons</taxon>
        <taxon>Gunneridae</taxon>
        <taxon>Pentapetalae</taxon>
        <taxon>asterids</taxon>
        <taxon>lamiids</taxon>
        <taxon>Gentianales</taxon>
        <taxon>Rubiaceae</taxon>
        <taxon>Ixoroideae</taxon>
        <taxon>Gardenieae complex</taxon>
        <taxon>Bertiereae - Coffeeae clade</taxon>
        <taxon>Coffeeae</taxon>
        <taxon>Coffea</taxon>
    </lineage>
</organism>
<name>A0ABM4UEC7_COFAR</name>
<evidence type="ECO:0000313" key="3">
    <source>
        <dbReference type="RefSeq" id="XP_071905640.1"/>
    </source>
</evidence>
<dbReference type="InterPro" id="IPR003676">
    <property type="entry name" value="SAUR_fam"/>
</dbReference>
<dbReference type="PANTHER" id="PTHR31374:SF30">
    <property type="entry name" value="SAUR-LIKE AUXIN-RESPONSIVE FAMILY PROTEIN"/>
    <property type="match status" value="1"/>
</dbReference>
<comment type="similarity">
    <text evidence="1">Belongs to the ARG7 family.</text>
</comment>
<protein>
    <submittedName>
        <fullName evidence="3">Auxin-responsive protein SAUR72-like</fullName>
    </submittedName>
</protein>